<dbReference type="InterPro" id="IPR036667">
    <property type="entry name" value="PTS_IIB_sorbose-sp_sf"/>
</dbReference>
<evidence type="ECO:0000256" key="1">
    <source>
        <dbReference type="ARBA" id="ARBA00004496"/>
    </source>
</evidence>
<comment type="subcellular location">
    <subcellularLocation>
        <location evidence="1">Cytoplasm</location>
    </subcellularLocation>
</comment>
<evidence type="ECO:0000256" key="3">
    <source>
        <dbReference type="ARBA" id="ARBA00022490"/>
    </source>
</evidence>
<keyword evidence="4" id="KW-0762">Sugar transport</keyword>
<evidence type="ECO:0000256" key="2">
    <source>
        <dbReference type="ARBA" id="ARBA00022448"/>
    </source>
</evidence>
<evidence type="ECO:0000256" key="7">
    <source>
        <dbReference type="ARBA" id="ARBA00022777"/>
    </source>
</evidence>
<keyword evidence="7" id="KW-0418">Kinase</keyword>
<dbReference type="PATRIC" id="fig|362948.14.peg.2073"/>
<keyword evidence="5 9" id="KW-0808">Transferase</keyword>
<accession>Q1WQU3</accession>
<keyword evidence="9" id="KW-0614">Plasmid</keyword>
<dbReference type="EC" id="2.7.1.69" evidence="9"/>
<keyword evidence="10" id="KW-1185">Reference proteome</keyword>
<protein>
    <submittedName>
        <fullName evidence="9">PTS system, mannose-specific IIAB component</fullName>
        <ecNumber evidence="9">2.7.1.69</ecNumber>
    </submittedName>
</protein>
<gene>
    <name evidence="9" type="ordered locus">LSL_1951</name>
</gene>
<dbReference type="GO" id="GO:0008982">
    <property type="term" value="F:protein-N(PI)-phosphohistidine-sugar phosphotransferase activity"/>
    <property type="evidence" value="ECO:0007669"/>
    <property type="project" value="InterPro"/>
</dbReference>
<dbReference type="EMBL" id="CP000234">
    <property type="protein sequence ID" value="ABE00755.1"/>
    <property type="molecule type" value="Genomic_DNA"/>
</dbReference>
<dbReference type="GO" id="GO:0016301">
    <property type="term" value="F:kinase activity"/>
    <property type="evidence" value="ECO:0007669"/>
    <property type="project" value="UniProtKB-KW"/>
</dbReference>
<keyword evidence="3" id="KW-0963">Cytoplasm</keyword>
<name>Q1WQU3_LIGS1</name>
<dbReference type="Gene3D" id="3.40.35.10">
    <property type="entry name" value="Phosphotransferase system, sorbose subfamily IIB component"/>
    <property type="match status" value="1"/>
</dbReference>
<dbReference type="Proteomes" id="UP000006559">
    <property type="component" value="Plasmid pMP118"/>
</dbReference>
<dbReference type="OrthoDB" id="9788818at2"/>
<dbReference type="GO" id="GO:0009401">
    <property type="term" value="P:phosphoenolpyruvate-dependent sugar phosphotransferase system"/>
    <property type="evidence" value="ECO:0007669"/>
    <property type="project" value="UniProtKB-KW"/>
</dbReference>
<evidence type="ECO:0000313" key="10">
    <source>
        <dbReference type="Proteomes" id="UP000006559"/>
    </source>
</evidence>
<dbReference type="PROSITE" id="PS51101">
    <property type="entry name" value="PTS_EIIB_TYPE_4"/>
    <property type="match status" value="1"/>
</dbReference>
<evidence type="ECO:0000259" key="8">
    <source>
        <dbReference type="PROSITE" id="PS51101"/>
    </source>
</evidence>
<evidence type="ECO:0000256" key="5">
    <source>
        <dbReference type="ARBA" id="ARBA00022679"/>
    </source>
</evidence>
<dbReference type="KEGG" id="lsl:LSL_1951"/>
<dbReference type="AlphaFoldDB" id="Q1WQU3"/>
<keyword evidence="6" id="KW-0598">Phosphotransferase system</keyword>
<feature type="domain" description="PTS EIIB type-4" evidence="8">
    <location>
        <begin position="1"/>
        <end position="158"/>
    </location>
</feature>
<reference evidence="9 10" key="1">
    <citation type="journal article" date="2006" name="Proc. Natl. Acad. Sci. U.S.A.">
        <title>Multireplicon genome architecture of Lactobacillus salivarius.</title>
        <authorList>
            <person name="Claesson M.J."/>
            <person name="Li Y."/>
            <person name="Leahy S."/>
            <person name="Canchaya C."/>
            <person name="van Pijkeren J.P."/>
            <person name="Cerdeno-Tarraga A.M."/>
            <person name="Parkhill J."/>
            <person name="Flynn S."/>
            <person name="O'Sullivan G.C."/>
            <person name="Collins J.K."/>
            <person name="Higgins D."/>
            <person name="Shanahan F."/>
            <person name="Fitzgerald G.F."/>
            <person name="van Sinderen D."/>
            <person name="O'Toole P.W."/>
        </authorList>
    </citation>
    <scope>NUCLEOTIDE SEQUENCE [LARGE SCALE GENOMIC DNA]</scope>
    <source>
        <strain evidence="9 10">UCC118</strain>
    </source>
</reference>
<evidence type="ECO:0000256" key="4">
    <source>
        <dbReference type="ARBA" id="ARBA00022597"/>
    </source>
</evidence>
<evidence type="ECO:0000256" key="6">
    <source>
        <dbReference type="ARBA" id="ARBA00022683"/>
    </source>
</evidence>
<geneLocation type="plasmid" evidence="9 10">
    <name>pMP118</name>
</geneLocation>
<evidence type="ECO:0000313" key="9">
    <source>
        <dbReference type="EMBL" id="ABE00755.1"/>
    </source>
</evidence>
<dbReference type="RefSeq" id="WP_011476683.1">
    <property type="nucleotide sequence ID" value="NC_007930.1"/>
</dbReference>
<dbReference type="GO" id="GO:0005737">
    <property type="term" value="C:cytoplasm"/>
    <property type="evidence" value="ECO:0007669"/>
    <property type="project" value="UniProtKB-SubCell"/>
</dbReference>
<proteinExistence type="predicted"/>
<dbReference type="Pfam" id="PF03830">
    <property type="entry name" value="PTSIIB_sorb"/>
    <property type="match status" value="1"/>
</dbReference>
<keyword evidence="2" id="KW-0813">Transport</keyword>
<dbReference type="HOGENOM" id="CLU_116175_1_0_9"/>
<sequence length="158" mass="17676">MSKIVLARIDDRLIHGQVMTAWLQFVNGNRIIVIDDETANDEFLRMVMEMAVPQGIKFDAYTVDESIENLRNIESGDENIILLAKTPDVYLKLIESGISIDKVVVGGMGANSERSKFYKNISASERERGIFKEIIEKGTKVVIRIVTADSEKDVSGLL</sequence>
<dbReference type="InterPro" id="IPR004720">
    <property type="entry name" value="PTS_IIB_sorbose-sp"/>
</dbReference>
<organism evidence="9 10">
    <name type="scientific">Ligilactobacillus salivarius (strain UCC118)</name>
    <name type="common">Lactobacillus salivarius</name>
    <dbReference type="NCBI Taxonomy" id="362948"/>
    <lineage>
        <taxon>Bacteria</taxon>
        <taxon>Bacillati</taxon>
        <taxon>Bacillota</taxon>
        <taxon>Bacilli</taxon>
        <taxon>Lactobacillales</taxon>
        <taxon>Lactobacillaceae</taxon>
        <taxon>Ligilactobacillus</taxon>
    </lineage>
</organism>
<dbReference type="SUPFAM" id="SSF52728">
    <property type="entry name" value="PTS IIb component"/>
    <property type="match status" value="1"/>
</dbReference>